<dbReference type="Proteomes" id="UP001059836">
    <property type="component" value="Chromosome"/>
</dbReference>
<evidence type="ECO:0000313" key="8">
    <source>
        <dbReference type="EMBL" id="QHN34648.1"/>
    </source>
</evidence>
<feature type="transmembrane region" description="Helical" evidence="6">
    <location>
        <begin position="81"/>
        <end position="103"/>
    </location>
</feature>
<keyword evidence="3 6" id="KW-1133">Transmembrane helix</keyword>
<evidence type="ECO:0000256" key="4">
    <source>
        <dbReference type="ARBA" id="ARBA00023136"/>
    </source>
</evidence>
<dbReference type="EMBL" id="CP045809">
    <property type="protein sequence ID" value="QHN34648.1"/>
    <property type="molecule type" value="Genomic_DNA"/>
</dbReference>
<dbReference type="PANTHER" id="PTHR43229">
    <property type="entry name" value="NODULATION PROTEIN J"/>
    <property type="match status" value="1"/>
</dbReference>
<dbReference type="PANTHER" id="PTHR43229:SF6">
    <property type="entry name" value="ABC-TYPE MULTIDRUG TRANSPORT SYSTEM, PERMEASE COMPONENT"/>
    <property type="match status" value="1"/>
</dbReference>
<organism evidence="8 9">
    <name type="scientific">Gordonia pseudamarae</name>
    <dbReference type="NCBI Taxonomy" id="2831662"/>
    <lineage>
        <taxon>Bacteria</taxon>
        <taxon>Bacillati</taxon>
        <taxon>Actinomycetota</taxon>
        <taxon>Actinomycetes</taxon>
        <taxon>Mycobacteriales</taxon>
        <taxon>Gordoniaceae</taxon>
        <taxon>Gordonia</taxon>
    </lineage>
</organism>
<proteinExistence type="inferred from homology"/>
<dbReference type="Pfam" id="PF01061">
    <property type="entry name" value="ABC2_membrane"/>
    <property type="match status" value="1"/>
</dbReference>
<dbReference type="InterPro" id="IPR051784">
    <property type="entry name" value="Nod_factor_ABC_transporter"/>
</dbReference>
<keyword evidence="6" id="KW-1003">Cell membrane</keyword>
<keyword evidence="4 6" id="KW-0472">Membrane</keyword>
<keyword evidence="6" id="KW-0813">Transport</keyword>
<dbReference type="InterPro" id="IPR047817">
    <property type="entry name" value="ABC2_TM_bact-type"/>
</dbReference>
<reference evidence="8" key="1">
    <citation type="journal article" date="2021" name="Nat. Microbiol.">
        <title>Cocultivation of an ultrasmall environmental parasitic bacterium with lytic ability against bacteria associated with wastewater foams.</title>
        <authorList>
            <person name="Batinovic S."/>
            <person name="Rose J.J.A."/>
            <person name="Ratcliffe J."/>
            <person name="Seviour R.J."/>
            <person name="Petrovski S."/>
        </authorList>
    </citation>
    <scope>NUCLEOTIDE SEQUENCE</scope>
    <source>
        <strain evidence="8">CON9</strain>
    </source>
</reference>
<comment type="similarity">
    <text evidence="6">Belongs to the ABC-2 integral membrane protein family.</text>
</comment>
<feature type="transmembrane region" description="Helical" evidence="6">
    <location>
        <begin position="43"/>
        <end position="61"/>
    </location>
</feature>
<accession>A0ABX6IH70</accession>
<evidence type="ECO:0000259" key="7">
    <source>
        <dbReference type="PROSITE" id="PS51012"/>
    </source>
</evidence>
<evidence type="ECO:0000256" key="1">
    <source>
        <dbReference type="ARBA" id="ARBA00004141"/>
    </source>
</evidence>
<feature type="domain" description="ABC transmembrane type-2" evidence="7">
    <location>
        <begin position="44"/>
        <end position="272"/>
    </location>
</feature>
<evidence type="ECO:0000256" key="5">
    <source>
        <dbReference type="ARBA" id="ARBA00023251"/>
    </source>
</evidence>
<evidence type="ECO:0000256" key="2">
    <source>
        <dbReference type="ARBA" id="ARBA00022692"/>
    </source>
</evidence>
<feature type="transmembrane region" description="Helical" evidence="6">
    <location>
        <begin position="242"/>
        <end position="267"/>
    </location>
</feature>
<keyword evidence="2 6" id="KW-0812">Transmembrane</keyword>
<feature type="transmembrane region" description="Helical" evidence="6">
    <location>
        <begin position="159"/>
        <end position="184"/>
    </location>
</feature>
<dbReference type="PIRSF" id="PIRSF006648">
    <property type="entry name" value="DrrB"/>
    <property type="match status" value="1"/>
</dbReference>
<gene>
    <name evidence="8" type="ORF">GII31_06795</name>
</gene>
<comment type="subcellular location">
    <subcellularLocation>
        <location evidence="6">Cell membrane</location>
        <topology evidence="6">Multi-pass membrane protein</topology>
    </subcellularLocation>
    <subcellularLocation>
        <location evidence="1">Membrane</location>
        <topology evidence="1">Multi-pass membrane protein</topology>
    </subcellularLocation>
</comment>
<feature type="transmembrane region" description="Helical" evidence="6">
    <location>
        <begin position="196"/>
        <end position="222"/>
    </location>
</feature>
<keyword evidence="9" id="KW-1185">Reference proteome</keyword>
<evidence type="ECO:0000256" key="6">
    <source>
        <dbReference type="RuleBase" id="RU361157"/>
    </source>
</evidence>
<dbReference type="InterPro" id="IPR013525">
    <property type="entry name" value="ABC2_TM"/>
</dbReference>
<keyword evidence="5" id="KW-0046">Antibiotic resistance</keyword>
<evidence type="ECO:0000256" key="3">
    <source>
        <dbReference type="ARBA" id="ARBA00022989"/>
    </source>
</evidence>
<evidence type="ECO:0000313" key="9">
    <source>
        <dbReference type="Proteomes" id="UP001059836"/>
    </source>
</evidence>
<dbReference type="PROSITE" id="PS51012">
    <property type="entry name" value="ABC_TM2"/>
    <property type="match status" value="1"/>
</dbReference>
<feature type="transmembrane region" description="Helical" evidence="6">
    <location>
        <begin position="124"/>
        <end position="147"/>
    </location>
</feature>
<name>A0ABX6IH70_9ACTN</name>
<sequence length="279" mass="30537">MRAGDHPRRPRTCLLQYCHRWGVLVTRALLLSRHDAAWLCREPAPLVTVLITPALLVLFIKPLYADAVTRLGYLHGDGVQLAVPGVAVMFSFFLIGLVTDSYFREHGLQTWQRLRLSPVRTWEVLLGKSTLCSALSVTQTAFLFALGWTVVGLHITGSILALATMALALAACVSSFALALCAVSASRRQAFAAERVVTLTWTLVGGALVPTDLMPALVQWIAKATPVYWAVNGFRQVVLDGAALTDILPCLAAVLAFTAVFTAVALWRFPMDQERLHWT</sequence>
<protein>
    <recommendedName>
        <fullName evidence="6">Transport permease protein</fullName>
    </recommendedName>
</protein>
<dbReference type="InterPro" id="IPR000412">
    <property type="entry name" value="ABC_2_transport"/>
</dbReference>